<keyword evidence="1" id="KW-0472">Membrane</keyword>
<dbReference type="InterPro" id="IPR009936">
    <property type="entry name" value="DUF1468"/>
</dbReference>
<evidence type="ECO:0000313" key="4">
    <source>
        <dbReference type="Proteomes" id="UP000467124"/>
    </source>
</evidence>
<sequence length="172" mass="18338">MSENTGHVSESSTQGLKNDPKRLGRILFGALFLAIFVGYYIAGMDLDKGTLAQPGPGMIPGWIGIAGAAISLLVIVESLLGRSESGRIDFPHGRDLKDVLIFTSMVIVYYAVLIPTLGQYIASALFAVAFIRVVGRASWVKSIIIGVVMGIVLTLFFAEALGIRLPSGMILP</sequence>
<protein>
    <submittedName>
        <fullName evidence="3">Tripartite tricarboxylate transporter TctB family protein</fullName>
    </submittedName>
</protein>
<evidence type="ECO:0000256" key="1">
    <source>
        <dbReference type="SAM" id="Phobius"/>
    </source>
</evidence>
<evidence type="ECO:0000259" key="2">
    <source>
        <dbReference type="Pfam" id="PF07331"/>
    </source>
</evidence>
<feature type="domain" description="DUF1468" evidence="2">
    <location>
        <begin position="28"/>
        <end position="166"/>
    </location>
</feature>
<dbReference type="Proteomes" id="UP000467124">
    <property type="component" value="Unassembled WGS sequence"/>
</dbReference>
<dbReference type="Pfam" id="PF07331">
    <property type="entry name" value="TctB"/>
    <property type="match status" value="1"/>
</dbReference>
<name>A0A7K2IYG3_9ACTN</name>
<dbReference type="EMBL" id="WWHY01000001">
    <property type="protein sequence ID" value="MYR34993.1"/>
    <property type="molecule type" value="Genomic_DNA"/>
</dbReference>
<reference evidence="3 4" key="1">
    <citation type="journal article" date="2019" name="Nat. Commun.">
        <title>The antimicrobial potential of Streptomyces from insect microbiomes.</title>
        <authorList>
            <person name="Chevrette M.G."/>
            <person name="Carlson C.M."/>
            <person name="Ortega H.E."/>
            <person name="Thomas C."/>
            <person name="Ananiev G.E."/>
            <person name="Barns K.J."/>
            <person name="Book A.J."/>
            <person name="Cagnazzo J."/>
            <person name="Carlos C."/>
            <person name="Flanigan W."/>
            <person name="Grubbs K.J."/>
            <person name="Horn H.A."/>
            <person name="Hoffmann F.M."/>
            <person name="Klassen J.L."/>
            <person name="Knack J.J."/>
            <person name="Lewin G.R."/>
            <person name="McDonald B.R."/>
            <person name="Muller L."/>
            <person name="Melo W.G.P."/>
            <person name="Pinto-Tomas A.A."/>
            <person name="Schmitz A."/>
            <person name="Wendt-Pienkowski E."/>
            <person name="Wildman S."/>
            <person name="Zhao M."/>
            <person name="Zhang F."/>
            <person name="Bugni T.S."/>
            <person name="Andes D.R."/>
            <person name="Pupo M.T."/>
            <person name="Currie C.R."/>
        </authorList>
    </citation>
    <scope>NUCLEOTIDE SEQUENCE [LARGE SCALE GENOMIC DNA]</scope>
    <source>
        <strain evidence="3 4">SID5840</strain>
    </source>
</reference>
<feature type="transmembrane region" description="Helical" evidence="1">
    <location>
        <begin position="100"/>
        <end position="131"/>
    </location>
</feature>
<feature type="transmembrane region" description="Helical" evidence="1">
    <location>
        <begin position="143"/>
        <end position="163"/>
    </location>
</feature>
<feature type="transmembrane region" description="Helical" evidence="1">
    <location>
        <begin position="23"/>
        <end position="42"/>
    </location>
</feature>
<evidence type="ECO:0000313" key="3">
    <source>
        <dbReference type="EMBL" id="MYR34993.1"/>
    </source>
</evidence>
<gene>
    <name evidence="3" type="ORF">GTW20_22710</name>
</gene>
<dbReference type="AlphaFoldDB" id="A0A7K2IYG3"/>
<keyword evidence="1" id="KW-1133">Transmembrane helix</keyword>
<organism evidence="3 4">
    <name type="scientific">Nocardiopsis alba</name>
    <dbReference type="NCBI Taxonomy" id="53437"/>
    <lineage>
        <taxon>Bacteria</taxon>
        <taxon>Bacillati</taxon>
        <taxon>Actinomycetota</taxon>
        <taxon>Actinomycetes</taxon>
        <taxon>Streptosporangiales</taxon>
        <taxon>Nocardiopsidaceae</taxon>
        <taxon>Nocardiopsis</taxon>
    </lineage>
</organism>
<proteinExistence type="predicted"/>
<accession>A0A7K2IYG3</accession>
<dbReference type="RefSeq" id="WP_161111821.1">
    <property type="nucleotide sequence ID" value="NZ_WWHY01000001.1"/>
</dbReference>
<comment type="caution">
    <text evidence="3">The sequence shown here is derived from an EMBL/GenBank/DDBJ whole genome shotgun (WGS) entry which is preliminary data.</text>
</comment>
<feature type="transmembrane region" description="Helical" evidence="1">
    <location>
        <begin position="62"/>
        <end position="80"/>
    </location>
</feature>
<keyword evidence="1" id="KW-0812">Transmembrane</keyword>